<evidence type="ECO:0000313" key="2">
    <source>
        <dbReference type="EMBL" id="GHB67027.1"/>
    </source>
</evidence>
<keyword evidence="3" id="KW-1185">Reference proteome</keyword>
<protein>
    <submittedName>
        <fullName evidence="2">Uncharacterized protein</fullName>
    </submittedName>
</protein>
<gene>
    <name evidence="2" type="ORF">GCM10010347_41380</name>
</gene>
<comment type="caution">
    <text evidence="2">The sequence shown here is derived from an EMBL/GenBank/DDBJ whole genome shotgun (WGS) entry which is preliminary data.</text>
</comment>
<dbReference type="EMBL" id="BMVP01000008">
    <property type="protein sequence ID" value="GHB67027.1"/>
    <property type="molecule type" value="Genomic_DNA"/>
</dbReference>
<name>A0ABQ3F0K1_9ACTN</name>
<dbReference type="Proteomes" id="UP000642673">
    <property type="component" value="Unassembled WGS sequence"/>
</dbReference>
<proteinExistence type="predicted"/>
<sequence length="67" mass="6943">MSPASPHRRTAGRRRLALFAEYAKAQTGPGSGTGGGPNRNSPRAAGAATTRTVRSYLAGTDGWNATR</sequence>
<accession>A0ABQ3F0K1</accession>
<evidence type="ECO:0000256" key="1">
    <source>
        <dbReference type="SAM" id="MobiDB-lite"/>
    </source>
</evidence>
<evidence type="ECO:0000313" key="3">
    <source>
        <dbReference type="Proteomes" id="UP000642673"/>
    </source>
</evidence>
<reference evidence="3" key="1">
    <citation type="journal article" date="2019" name="Int. J. Syst. Evol. Microbiol.">
        <title>The Global Catalogue of Microorganisms (GCM) 10K type strain sequencing project: providing services to taxonomists for standard genome sequencing and annotation.</title>
        <authorList>
            <consortium name="The Broad Institute Genomics Platform"/>
            <consortium name="The Broad Institute Genome Sequencing Center for Infectious Disease"/>
            <person name="Wu L."/>
            <person name="Ma J."/>
        </authorList>
    </citation>
    <scope>NUCLEOTIDE SEQUENCE [LARGE SCALE GENOMIC DNA]</scope>
    <source>
        <strain evidence="3">JCM 4738</strain>
    </source>
</reference>
<dbReference type="RefSeq" id="WP_190185721.1">
    <property type="nucleotide sequence ID" value="NZ_BMVP01000008.1"/>
</dbReference>
<organism evidence="2 3">
    <name type="scientific">Streptomyces cirratus</name>
    <dbReference type="NCBI Taxonomy" id="68187"/>
    <lineage>
        <taxon>Bacteria</taxon>
        <taxon>Bacillati</taxon>
        <taxon>Actinomycetota</taxon>
        <taxon>Actinomycetes</taxon>
        <taxon>Kitasatosporales</taxon>
        <taxon>Streptomycetaceae</taxon>
        <taxon>Streptomyces</taxon>
    </lineage>
</organism>
<feature type="region of interest" description="Disordered" evidence="1">
    <location>
        <begin position="20"/>
        <end position="53"/>
    </location>
</feature>
<feature type="compositionally biased region" description="Low complexity" evidence="1">
    <location>
        <begin position="38"/>
        <end position="53"/>
    </location>
</feature>